<feature type="domain" description="CN hydrolase" evidence="2">
    <location>
        <begin position="5"/>
        <end position="241"/>
    </location>
</feature>
<gene>
    <name evidence="3" type="ORF">BJ969_001815</name>
</gene>
<dbReference type="GO" id="GO:0016811">
    <property type="term" value="F:hydrolase activity, acting on carbon-nitrogen (but not peptide) bonds, in linear amides"/>
    <property type="evidence" value="ECO:0007669"/>
    <property type="project" value="TreeGrafter"/>
</dbReference>
<dbReference type="CDD" id="cd07197">
    <property type="entry name" value="nitrilase"/>
    <property type="match status" value="1"/>
</dbReference>
<dbReference type="PANTHER" id="PTHR43674:SF2">
    <property type="entry name" value="BETA-UREIDOPROPIONASE"/>
    <property type="match status" value="1"/>
</dbReference>
<evidence type="ECO:0000256" key="1">
    <source>
        <dbReference type="ARBA" id="ARBA00022801"/>
    </source>
</evidence>
<keyword evidence="1 3" id="KW-0378">Hydrolase</keyword>
<proteinExistence type="predicted"/>
<dbReference type="SUPFAM" id="SSF56317">
    <property type="entry name" value="Carbon-nitrogen hydrolase"/>
    <property type="match status" value="1"/>
</dbReference>
<comment type="caution">
    <text evidence="3">The sequence shown here is derived from an EMBL/GenBank/DDBJ whole genome shotgun (WGS) entry which is preliminary data.</text>
</comment>
<reference evidence="3 4" key="1">
    <citation type="submission" date="2020-08" db="EMBL/GenBank/DDBJ databases">
        <title>Sequencing the genomes of 1000 actinobacteria strains.</title>
        <authorList>
            <person name="Klenk H.-P."/>
        </authorList>
    </citation>
    <scope>NUCLEOTIDE SEQUENCE [LARGE SCALE GENOMIC DNA]</scope>
    <source>
        <strain evidence="3 4">DSM 45582</strain>
    </source>
</reference>
<evidence type="ECO:0000259" key="2">
    <source>
        <dbReference type="PROSITE" id="PS50263"/>
    </source>
</evidence>
<dbReference type="InterPro" id="IPR003010">
    <property type="entry name" value="C-N_Hydrolase"/>
</dbReference>
<dbReference type="EMBL" id="JACHIV010000001">
    <property type="protein sequence ID" value="MBB5068727.1"/>
    <property type="molecule type" value="Genomic_DNA"/>
</dbReference>
<evidence type="ECO:0000313" key="4">
    <source>
        <dbReference type="Proteomes" id="UP000580474"/>
    </source>
</evidence>
<name>A0A840NKE7_9PSEU</name>
<sequence>MSRPMPLALAQQPPLAATAAPDEFAAQVRDLLAEHPGTRLVLYPELHLCGATGPDRDAELAAAAEPLHGERTRRLAELAGDLGIWLVPGSVCERGDRGELFNTALAFSPRGELISWYRKVFPWRPYEPYDPGDRFVVFDAPGFGRLGFSICYDAWFPEVARHLAWLGAELVLNPVQTTTADREQELVLARAHAITNQVFVASANVAGPVGTGDSLLVGPEGHVLARAEGPAAATLAATVDLDEVRRVRADGTAGLNRMWDQFTDSDVPIALPLYDGHLDPRRWRPAGPANS</sequence>
<dbReference type="RefSeq" id="WP_184478406.1">
    <property type="nucleotide sequence ID" value="NZ_JACHIV010000001.1"/>
</dbReference>
<accession>A0A840NKE7</accession>
<dbReference type="AlphaFoldDB" id="A0A840NKE7"/>
<dbReference type="Proteomes" id="UP000580474">
    <property type="component" value="Unassembled WGS sequence"/>
</dbReference>
<dbReference type="Gene3D" id="3.60.110.10">
    <property type="entry name" value="Carbon-nitrogen hydrolase"/>
    <property type="match status" value="1"/>
</dbReference>
<evidence type="ECO:0000313" key="3">
    <source>
        <dbReference type="EMBL" id="MBB5068727.1"/>
    </source>
</evidence>
<dbReference type="PROSITE" id="PS50263">
    <property type="entry name" value="CN_HYDROLASE"/>
    <property type="match status" value="1"/>
</dbReference>
<dbReference type="PANTHER" id="PTHR43674">
    <property type="entry name" value="NITRILASE C965.09-RELATED"/>
    <property type="match status" value="1"/>
</dbReference>
<dbReference type="Pfam" id="PF00795">
    <property type="entry name" value="CN_hydrolase"/>
    <property type="match status" value="1"/>
</dbReference>
<protein>
    <submittedName>
        <fullName evidence="3">Putative amidohydrolase</fullName>
    </submittedName>
</protein>
<dbReference type="InterPro" id="IPR050345">
    <property type="entry name" value="Aliph_Amidase/BUP"/>
</dbReference>
<keyword evidence="4" id="KW-1185">Reference proteome</keyword>
<organism evidence="3 4">
    <name type="scientific">Saccharopolyspora gloriosae</name>
    <dbReference type="NCBI Taxonomy" id="455344"/>
    <lineage>
        <taxon>Bacteria</taxon>
        <taxon>Bacillati</taxon>
        <taxon>Actinomycetota</taxon>
        <taxon>Actinomycetes</taxon>
        <taxon>Pseudonocardiales</taxon>
        <taxon>Pseudonocardiaceae</taxon>
        <taxon>Saccharopolyspora</taxon>
    </lineage>
</organism>
<dbReference type="InterPro" id="IPR036526">
    <property type="entry name" value="C-N_Hydrolase_sf"/>
</dbReference>